<comment type="similarity">
    <text evidence="3">Belongs to the cytochrome P450 family.</text>
</comment>
<sequence>MAPNAGGSWPLLSVTSTSWVVPSLPTWSWLGWLTSMARSSPSVWASGKPWWNAWAVAKECLTTNDPALATRPKSVSSEVMTYNYAMIGFSLYGPYWRQVRKIVTL</sequence>
<keyword evidence="9" id="KW-0408">Iron</keyword>
<comment type="subcellular location">
    <subcellularLocation>
        <location evidence="2">Membrane</location>
    </subcellularLocation>
</comment>
<keyword evidence="5" id="KW-0812">Transmembrane</keyword>
<dbReference type="GO" id="GO:0016020">
    <property type="term" value="C:membrane"/>
    <property type="evidence" value="ECO:0007669"/>
    <property type="project" value="UniProtKB-SubCell"/>
</dbReference>
<evidence type="ECO:0000256" key="2">
    <source>
        <dbReference type="ARBA" id="ARBA00004370"/>
    </source>
</evidence>
<keyword evidence="7" id="KW-1133">Transmembrane helix</keyword>
<evidence type="ECO:0000256" key="5">
    <source>
        <dbReference type="ARBA" id="ARBA00022692"/>
    </source>
</evidence>
<dbReference type="PANTHER" id="PTHR47947">
    <property type="entry name" value="CYTOCHROME P450 82C3-RELATED"/>
    <property type="match status" value="1"/>
</dbReference>
<dbReference type="SUPFAM" id="SSF48264">
    <property type="entry name" value="Cytochrome P450"/>
    <property type="match status" value="1"/>
</dbReference>
<dbReference type="PANTHER" id="PTHR47947:SF26">
    <property type="entry name" value="CYTOCHROME P450"/>
    <property type="match status" value="1"/>
</dbReference>
<keyword evidence="10" id="KW-0503">Monooxygenase</keyword>
<comment type="cofactor">
    <cofactor evidence="1">
        <name>heme</name>
        <dbReference type="ChEBI" id="CHEBI:30413"/>
    </cofactor>
</comment>
<evidence type="ECO:0000256" key="10">
    <source>
        <dbReference type="ARBA" id="ARBA00023033"/>
    </source>
</evidence>
<keyword evidence="4" id="KW-0349">Heme</keyword>
<dbReference type="InterPro" id="IPR050651">
    <property type="entry name" value="Plant_Cytochrome_P450_Monoox"/>
</dbReference>
<accession>A0A6P8D158</accession>
<dbReference type="OrthoDB" id="2789670at2759"/>
<dbReference type="Proteomes" id="UP000515151">
    <property type="component" value="Chromosome 1"/>
</dbReference>
<dbReference type="GO" id="GO:0016705">
    <property type="term" value="F:oxidoreductase activity, acting on paired donors, with incorporation or reduction of molecular oxygen"/>
    <property type="evidence" value="ECO:0007669"/>
    <property type="project" value="InterPro"/>
</dbReference>
<reference evidence="12" key="1">
    <citation type="journal article" date="2020" name="Plant Biotechnol. J.">
        <title>The pomegranate (Punica granatum L.) draft genome dissects genetic divergence between soft- and hard-seeded cultivars.</title>
        <authorList>
            <person name="Luo X."/>
            <person name="Li H."/>
            <person name="Wu Z."/>
            <person name="Yao W."/>
            <person name="Zhao P."/>
            <person name="Cao D."/>
            <person name="Yu H."/>
            <person name="Li K."/>
            <person name="Poudel K."/>
            <person name="Zhao D."/>
            <person name="Zhang F."/>
            <person name="Xia X."/>
            <person name="Chen L."/>
            <person name="Wang Q."/>
            <person name="Jing D."/>
            <person name="Cao S."/>
        </authorList>
    </citation>
    <scope>NUCLEOTIDE SEQUENCE [LARGE SCALE GENOMIC DNA]</scope>
    <source>
        <strain evidence="12">cv. Tunisia</strain>
    </source>
</reference>
<reference evidence="13" key="2">
    <citation type="submission" date="2025-08" db="UniProtKB">
        <authorList>
            <consortium name="RefSeq"/>
        </authorList>
    </citation>
    <scope>IDENTIFICATION</scope>
    <source>
        <tissue evidence="13">Leaf</tissue>
    </source>
</reference>
<dbReference type="GO" id="GO:0004497">
    <property type="term" value="F:monooxygenase activity"/>
    <property type="evidence" value="ECO:0007669"/>
    <property type="project" value="UniProtKB-KW"/>
</dbReference>
<evidence type="ECO:0000256" key="1">
    <source>
        <dbReference type="ARBA" id="ARBA00001971"/>
    </source>
</evidence>
<keyword evidence="11" id="KW-0472">Membrane</keyword>
<dbReference type="GeneID" id="116202657"/>
<dbReference type="InterPro" id="IPR036396">
    <property type="entry name" value="Cyt_P450_sf"/>
</dbReference>
<dbReference type="RefSeq" id="XP_031390115.1">
    <property type="nucleotide sequence ID" value="XM_031534255.1"/>
</dbReference>
<protein>
    <submittedName>
        <fullName evidence="13">Cytochrome P450 82A3-like</fullName>
    </submittedName>
</protein>
<keyword evidence="12" id="KW-1185">Reference proteome</keyword>
<evidence type="ECO:0000313" key="13">
    <source>
        <dbReference type="RefSeq" id="XP_031390115.1"/>
    </source>
</evidence>
<proteinExistence type="inferred from homology"/>
<evidence type="ECO:0000313" key="12">
    <source>
        <dbReference type="Proteomes" id="UP000515151"/>
    </source>
</evidence>
<evidence type="ECO:0000256" key="11">
    <source>
        <dbReference type="ARBA" id="ARBA00023136"/>
    </source>
</evidence>
<keyword evidence="6" id="KW-0479">Metal-binding</keyword>
<dbReference type="GO" id="GO:0005506">
    <property type="term" value="F:iron ion binding"/>
    <property type="evidence" value="ECO:0007669"/>
    <property type="project" value="InterPro"/>
</dbReference>
<evidence type="ECO:0000256" key="3">
    <source>
        <dbReference type="ARBA" id="ARBA00010617"/>
    </source>
</evidence>
<evidence type="ECO:0000256" key="7">
    <source>
        <dbReference type="ARBA" id="ARBA00022989"/>
    </source>
</evidence>
<dbReference type="AlphaFoldDB" id="A0A6P8D158"/>
<gene>
    <name evidence="13" type="primary">LOC116202657</name>
</gene>
<evidence type="ECO:0000256" key="8">
    <source>
        <dbReference type="ARBA" id="ARBA00023002"/>
    </source>
</evidence>
<dbReference type="GO" id="GO:0020037">
    <property type="term" value="F:heme binding"/>
    <property type="evidence" value="ECO:0007669"/>
    <property type="project" value="InterPro"/>
</dbReference>
<keyword evidence="8" id="KW-0560">Oxidoreductase</keyword>
<dbReference type="Gene3D" id="1.20.930.50">
    <property type="match status" value="1"/>
</dbReference>
<evidence type="ECO:0000256" key="6">
    <source>
        <dbReference type="ARBA" id="ARBA00022723"/>
    </source>
</evidence>
<evidence type="ECO:0000256" key="4">
    <source>
        <dbReference type="ARBA" id="ARBA00022617"/>
    </source>
</evidence>
<name>A0A6P8D158_PUNGR</name>
<organism evidence="12 13">
    <name type="scientific">Punica granatum</name>
    <name type="common">Pomegranate</name>
    <dbReference type="NCBI Taxonomy" id="22663"/>
    <lineage>
        <taxon>Eukaryota</taxon>
        <taxon>Viridiplantae</taxon>
        <taxon>Streptophyta</taxon>
        <taxon>Embryophyta</taxon>
        <taxon>Tracheophyta</taxon>
        <taxon>Spermatophyta</taxon>
        <taxon>Magnoliopsida</taxon>
        <taxon>eudicotyledons</taxon>
        <taxon>Gunneridae</taxon>
        <taxon>Pentapetalae</taxon>
        <taxon>rosids</taxon>
        <taxon>malvids</taxon>
        <taxon>Myrtales</taxon>
        <taxon>Lythraceae</taxon>
        <taxon>Punica</taxon>
    </lineage>
</organism>
<evidence type="ECO:0000256" key="9">
    <source>
        <dbReference type="ARBA" id="ARBA00023004"/>
    </source>
</evidence>